<dbReference type="InterPro" id="IPR007122">
    <property type="entry name" value="Villin/Gelsolin"/>
</dbReference>
<feature type="region of interest" description="Disordered" evidence="2">
    <location>
        <begin position="853"/>
        <end position="879"/>
    </location>
</feature>
<feature type="compositionally biased region" description="Basic and acidic residues" evidence="2">
    <location>
        <begin position="106"/>
        <end position="115"/>
    </location>
</feature>
<protein>
    <submittedName>
        <fullName evidence="4">Supervillin</fullName>
    </submittedName>
</protein>
<dbReference type="Gene3D" id="3.40.20.10">
    <property type="entry name" value="Severin"/>
    <property type="match status" value="5"/>
</dbReference>
<feature type="compositionally biased region" description="Polar residues" evidence="2">
    <location>
        <begin position="1177"/>
        <end position="1186"/>
    </location>
</feature>
<feature type="compositionally biased region" description="Polar residues" evidence="2">
    <location>
        <begin position="383"/>
        <end position="392"/>
    </location>
</feature>
<dbReference type="GO" id="GO:0015629">
    <property type="term" value="C:actin cytoskeleton"/>
    <property type="evidence" value="ECO:0007669"/>
    <property type="project" value="TreeGrafter"/>
</dbReference>
<feature type="region of interest" description="Disordered" evidence="2">
    <location>
        <begin position="1"/>
        <end position="653"/>
    </location>
</feature>
<feature type="compositionally biased region" description="Basic and acidic residues" evidence="2">
    <location>
        <begin position="724"/>
        <end position="764"/>
    </location>
</feature>
<dbReference type="GO" id="GO:0051015">
    <property type="term" value="F:actin filament binding"/>
    <property type="evidence" value="ECO:0007669"/>
    <property type="project" value="InterPro"/>
</dbReference>
<evidence type="ECO:0000256" key="2">
    <source>
        <dbReference type="SAM" id="MobiDB-lite"/>
    </source>
</evidence>
<feature type="compositionally biased region" description="Polar residues" evidence="2">
    <location>
        <begin position="1347"/>
        <end position="1363"/>
    </location>
</feature>
<dbReference type="GO" id="GO:0005737">
    <property type="term" value="C:cytoplasm"/>
    <property type="evidence" value="ECO:0007669"/>
    <property type="project" value="TreeGrafter"/>
</dbReference>
<feature type="region of interest" description="Disordered" evidence="2">
    <location>
        <begin position="1061"/>
        <end position="1105"/>
    </location>
</feature>
<feature type="compositionally biased region" description="Low complexity" evidence="2">
    <location>
        <begin position="456"/>
        <end position="468"/>
    </location>
</feature>
<dbReference type="Proteomes" id="UP001152320">
    <property type="component" value="Chromosome 23"/>
</dbReference>
<dbReference type="Gene3D" id="1.10.950.10">
    <property type="entry name" value="Villin headpiece domain"/>
    <property type="match status" value="1"/>
</dbReference>
<feature type="compositionally biased region" description="Basic and acidic residues" evidence="2">
    <location>
        <begin position="317"/>
        <end position="338"/>
    </location>
</feature>
<dbReference type="OrthoDB" id="28894at2759"/>
<comment type="caution">
    <text evidence="4">The sequence shown here is derived from an EMBL/GenBank/DDBJ whole genome shotgun (WGS) entry which is preliminary data.</text>
</comment>
<dbReference type="InterPro" id="IPR003128">
    <property type="entry name" value="Villin_headpiece"/>
</dbReference>
<feature type="compositionally biased region" description="Basic and acidic residues" evidence="2">
    <location>
        <begin position="1157"/>
        <end position="1172"/>
    </location>
</feature>
<dbReference type="SUPFAM" id="SSF55753">
    <property type="entry name" value="Actin depolymerizing proteins"/>
    <property type="match status" value="5"/>
</dbReference>
<feature type="compositionally biased region" description="Polar residues" evidence="2">
    <location>
        <begin position="538"/>
        <end position="548"/>
    </location>
</feature>
<feature type="compositionally biased region" description="Basic and acidic residues" evidence="2">
    <location>
        <begin position="937"/>
        <end position="950"/>
    </location>
</feature>
<feature type="compositionally biased region" description="Polar residues" evidence="2">
    <location>
        <begin position="787"/>
        <end position="797"/>
    </location>
</feature>
<dbReference type="SUPFAM" id="SSF47050">
    <property type="entry name" value="VHP, Villin headpiece domain"/>
    <property type="match status" value="1"/>
</dbReference>
<dbReference type="InterPro" id="IPR036886">
    <property type="entry name" value="Villin_headpiece_dom_sf"/>
</dbReference>
<proteinExistence type="inferred from homology"/>
<accession>A0A9Q0YBT4</accession>
<feature type="region of interest" description="Disordered" evidence="2">
    <location>
        <begin position="670"/>
        <end position="827"/>
    </location>
</feature>
<feature type="compositionally biased region" description="Basic and acidic residues" evidence="2">
    <location>
        <begin position="642"/>
        <end position="653"/>
    </location>
</feature>
<feature type="compositionally biased region" description="Basic and acidic residues" evidence="2">
    <location>
        <begin position="82"/>
        <end position="98"/>
    </location>
</feature>
<feature type="compositionally biased region" description="Basic and acidic residues" evidence="2">
    <location>
        <begin position="1003"/>
        <end position="1020"/>
    </location>
</feature>
<feature type="region of interest" description="Disordered" evidence="2">
    <location>
        <begin position="894"/>
        <end position="1020"/>
    </location>
</feature>
<feature type="compositionally biased region" description="Basic and acidic residues" evidence="2">
    <location>
        <begin position="1196"/>
        <end position="1246"/>
    </location>
</feature>
<feature type="compositionally biased region" description="Basic and acidic residues" evidence="2">
    <location>
        <begin position="426"/>
        <end position="452"/>
    </location>
</feature>
<dbReference type="Pfam" id="PF00626">
    <property type="entry name" value="Gelsolin"/>
    <property type="match status" value="3"/>
</dbReference>
<feature type="compositionally biased region" description="Low complexity" evidence="2">
    <location>
        <begin position="27"/>
        <end position="40"/>
    </location>
</feature>
<feature type="compositionally biased region" description="Low complexity" evidence="2">
    <location>
        <begin position="359"/>
        <end position="372"/>
    </location>
</feature>
<evidence type="ECO:0000256" key="1">
    <source>
        <dbReference type="ARBA" id="ARBA00008418"/>
    </source>
</evidence>
<feature type="region of interest" description="Disordered" evidence="2">
    <location>
        <begin position="1139"/>
        <end position="1269"/>
    </location>
</feature>
<dbReference type="GO" id="GO:0051014">
    <property type="term" value="P:actin filament severing"/>
    <property type="evidence" value="ECO:0007669"/>
    <property type="project" value="TreeGrafter"/>
</dbReference>
<evidence type="ECO:0000313" key="4">
    <source>
        <dbReference type="EMBL" id="KAJ8019738.1"/>
    </source>
</evidence>
<dbReference type="InterPro" id="IPR029006">
    <property type="entry name" value="ADF-H/Gelsolin-like_dom_sf"/>
</dbReference>
<dbReference type="CDD" id="cd11293">
    <property type="entry name" value="gelsolin_S4_like"/>
    <property type="match status" value="1"/>
</dbReference>
<feature type="compositionally biased region" description="Low complexity" evidence="2">
    <location>
        <begin position="1486"/>
        <end position="1497"/>
    </location>
</feature>
<dbReference type="SMART" id="SM00262">
    <property type="entry name" value="GEL"/>
    <property type="match status" value="4"/>
</dbReference>
<dbReference type="GO" id="GO:0008154">
    <property type="term" value="P:actin polymerization or depolymerization"/>
    <property type="evidence" value="ECO:0007669"/>
    <property type="project" value="TreeGrafter"/>
</dbReference>
<name>A0A9Q0YBT4_HOLLE</name>
<feature type="compositionally biased region" description="Polar residues" evidence="2">
    <location>
        <begin position="968"/>
        <end position="977"/>
    </location>
</feature>
<dbReference type="PROSITE" id="PS51089">
    <property type="entry name" value="HP"/>
    <property type="match status" value="1"/>
</dbReference>
<keyword evidence="5" id="KW-1185">Reference proteome</keyword>
<comment type="similarity">
    <text evidence="1">Belongs to the villin/gelsolin family.</text>
</comment>
<feature type="region of interest" description="Disordered" evidence="2">
    <location>
        <begin position="1435"/>
        <end position="1505"/>
    </location>
</feature>
<evidence type="ECO:0000259" key="3">
    <source>
        <dbReference type="PROSITE" id="PS51089"/>
    </source>
</evidence>
<feature type="compositionally biased region" description="Polar residues" evidence="2">
    <location>
        <begin position="261"/>
        <end position="271"/>
    </location>
</feature>
<dbReference type="Pfam" id="PF02209">
    <property type="entry name" value="VHP"/>
    <property type="match status" value="1"/>
</dbReference>
<dbReference type="PANTHER" id="PTHR11977">
    <property type="entry name" value="VILLIN"/>
    <property type="match status" value="1"/>
</dbReference>
<sequence>MTSRSSSLGVSKLRDRYSSERPASFDSPRYSSSRTTSSKSVGALQSRFADKTDSSPTTRLSSSGTQQRSSSVDLSHSSKPKNVVEEKKRYGTPEKRLSSESGYGSLERDKSKDLTSQKGKSRNGKNGSIGKISENGSLPADPDFEIASTVMKTLAQRSGSESDSSESRKTRMEMYKEKRRRELAEKHGGSASIGLQDAPSKSRKLPKEPSAVPSLLQKKNEVSSVSETTQKEEQQAKKNRRSFTDTVKVEDTLQARRNRRVSNLSMETQQLLDALESSRAARRERLRRSETEDGSNTYKILARHRERQSSVSSDVFSPKEKDTDPSDKLLDDEGKEKQEPEEESQPAVSSKVKDEDGKSSSSSSSRKVSLSSQGTVEDESKDSTASRSQSTKQSKDRRRRQNVTITAEDVKEARRMGTQMQTESSSKPHSEPKSRKAPFKWEAKVETTRRPSLENVSTDSEVSRSSPVSRRKVLASPAKVETVTIAKPKTSSPKSERYKLNNSSSAERKKFLPKQASLSSTEDDSSSSAFEIRRQTKPRSGSASSATEGSPKRKARVLPHTPVGETVSKVSQSESSKVNKAGGFKPSENTRAMHHGDELSKNKKDDKKIPSSPLKTSSPSRKLPSVPQDKSLTTKTQIIEPTKSRMSEREERKSIEIEEEVISSQVIVKEKESREIQAKSELTKKRESLEKHTDETEKKKEEIEGSEVDLKRDAEEESLLQGGKNREDTSKDEKKTEVFTDKSQECFKGDGESKIEKKEEKKLESAVQRKSKTSKTLQEKRLRSRTTEIPMNQTESPPASPSVKRVQWRDRQGSFDSSLPGEDVKRQALETKDDELFEMMKLRAKLIKEHEMEERAEKGVEIDDSTEDEEKSVKEIPPQDVIKVSVTDRMSAFKQGNSAPLPKMLIPKTILKKPTTSDVKPVASSEREQKATSGEIGSDKNEEEEKKAESPDQLASLSLSDKMKLFASLSQQAQDSVPSPKIRQRHPRQRSDDRSKTQPVTPEELHDIARNAREREEEERIKVAGETKRVMEVVTEEPEVEAKEDELTKMSLAEKMKLFHEKAKCADAPPPPKINRQKRKRRTGSRYTTQPITLDEVKKASGPSPLLLSFGKTVDPEVASGLSIADQVALVYQPEDVATAKSAEMVPPLAVQPQKKTKPEAEDDKMGSKMQEKLTLNLDSPQKTESPPSPSFPKSDAVDKSIKRARSLDQKELEKIRPDQDSPVKKHTTQKEIRAAAEKSRNEKLADVSSSESEVDSRMVSTMDQRPDKTIIKRHARQLGFGTRESERYKTQPAVSPSLEKPDSLILADKRKKVLHPSKSFDLERRKTQPVTPDEMAEVKHMGPSTAYKTTSISERLSSLKQSGENDWRKRIEKDDDTPKSSRKSDHGSDSDKTTSSSLISQRLKLIEAQGDSWKNRVEEKDVTQFTVEGKCKIQGKDLAPTKGSPTPFRRVGSTRKAPDNLRVSLIEDSESESSGTTSNKAPAISTSDTTSVTTTTESEDSEPDFQIVKRKVAIPKADNETFSKFYQSSHSEFLPEDQLSAISEQKQERFEISVSDFDALTEDATKSKRLTGLNRNDHRRSLRPQRRERPSNNPLRALKTRSDILSEYTEEKMVLTEVETKPKKKEKKDFSNKSLAAMTSKIALVEEKEKLHSPKPLKDIEGNMSQLLPYKDLMLIHIKGRKFVQVRLVEPKVSSLNSGDCFICVTPTNVFLWIGQYANVIEKSKASEVAQHIQSKKDLGCKASSVTTIEETKLKNNGSQRNWKKMVEALGGSCDDAYGEVGASDEDQIHEIYVIDTNMVYRLEGSTLEPYGDYWATLLKFEMLKTDEILVFDFGSELYIWQGKKSLPKQRKKAIQLARILYERGYDYSEYDINPIYPQQTDAVKQSEGRPDWVLLAKTSEHMETVLFQSKFVDWPNESRLIKMKSSEKEQKESLPEIVPFDAKLMIQPTNELPNVIFEGTNVGRGTGLDVVPCNNNYNPEYFDKVMRRGNKITTLSVLVWHVLEYTHSIVPKECFGQLHEGDTYVVRWQYRIEAAGARSLKGEASKWGHAGGRERCAYFFWQGSKSTINEKGASALMTVELDSERGPQRQVIQGKEPAVFLHLFQGRMMVHIGKREEEETNSQGSYRLYYIKGEIETEACLVEVPCRMKMLRSRTSFVLLNLEDVEKNKASIHIWHGVKSSEASRNTARFAAERLKEFVPMEAGLKLGCEATIEEIEEGKETEFFFKAVGSDRSSYDSAIDDDFKYDFTLRLFHLTSSTGAFIANEVLNASRTEQRFTPYPCLQSDMYTAPQPALFVIDNHYEVYLWQGWLPEEKSSEETPKVTGSFQMKWNLERKCAMETVLAYCKEKNSKKPPEAFLIHAGLEPQTFINLFPTWEMREDVAHINKKAGRRGDRAIRVRDVLQQLKRTRYTLAELKEKPEGVDPLKLETYLSDEEFKKVLTVTRGEFEKLQSWKKTELKKNAGLF</sequence>
<dbReference type="EMBL" id="JAIZAY010000023">
    <property type="protein sequence ID" value="KAJ8019738.1"/>
    <property type="molecule type" value="Genomic_DNA"/>
</dbReference>
<feature type="compositionally biased region" description="Basic and acidic residues" evidence="2">
    <location>
        <begin position="594"/>
        <end position="609"/>
    </location>
</feature>
<feature type="compositionally biased region" description="Basic and acidic residues" evidence="2">
    <location>
        <begin position="165"/>
        <end position="188"/>
    </location>
</feature>
<feature type="compositionally biased region" description="Low complexity" evidence="2">
    <location>
        <begin position="57"/>
        <end position="71"/>
    </location>
</feature>
<feature type="compositionally biased region" description="Basic and acidic residues" evidence="2">
    <location>
        <begin position="279"/>
        <end position="291"/>
    </location>
</feature>
<gene>
    <name evidence="4" type="ORF">HOLleu_41439</name>
</gene>
<feature type="compositionally biased region" description="Basic and acidic residues" evidence="2">
    <location>
        <begin position="670"/>
        <end position="714"/>
    </location>
</feature>
<dbReference type="GO" id="GO:0051016">
    <property type="term" value="P:barbed-end actin filament capping"/>
    <property type="evidence" value="ECO:0007669"/>
    <property type="project" value="TreeGrafter"/>
</dbReference>
<feature type="domain" description="HP" evidence="3">
    <location>
        <begin position="2407"/>
        <end position="2468"/>
    </location>
</feature>
<organism evidence="4 5">
    <name type="scientific">Holothuria leucospilota</name>
    <name type="common">Black long sea cucumber</name>
    <name type="synonym">Mertensiothuria leucospilota</name>
    <dbReference type="NCBI Taxonomy" id="206669"/>
    <lineage>
        <taxon>Eukaryota</taxon>
        <taxon>Metazoa</taxon>
        <taxon>Echinodermata</taxon>
        <taxon>Eleutherozoa</taxon>
        <taxon>Echinozoa</taxon>
        <taxon>Holothuroidea</taxon>
        <taxon>Aspidochirotacea</taxon>
        <taxon>Aspidochirotida</taxon>
        <taxon>Holothuriidae</taxon>
        <taxon>Holothuria</taxon>
    </lineage>
</organism>
<dbReference type="SMART" id="SM00153">
    <property type="entry name" value="VHP"/>
    <property type="match status" value="1"/>
</dbReference>
<feature type="region of interest" description="Disordered" evidence="2">
    <location>
        <begin position="1569"/>
        <end position="1602"/>
    </location>
</feature>
<feature type="compositionally biased region" description="Basic residues" evidence="2">
    <location>
        <begin position="1075"/>
        <end position="1084"/>
    </location>
</feature>
<feature type="compositionally biased region" description="Low complexity" evidence="2">
    <location>
        <begin position="567"/>
        <end position="580"/>
    </location>
</feature>
<feature type="compositionally biased region" description="Basic and acidic residues" evidence="2">
    <location>
        <begin position="1364"/>
        <end position="1393"/>
    </location>
</feature>
<feature type="region of interest" description="Disordered" evidence="2">
    <location>
        <begin position="1281"/>
        <end position="1400"/>
    </location>
</feature>
<dbReference type="PANTHER" id="PTHR11977:SF45">
    <property type="entry name" value="SUPERVILLIN"/>
    <property type="match status" value="1"/>
</dbReference>
<dbReference type="InterPro" id="IPR007123">
    <property type="entry name" value="Gelsolin-like_dom"/>
</dbReference>
<reference evidence="4" key="1">
    <citation type="submission" date="2021-10" db="EMBL/GenBank/DDBJ databases">
        <title>Tropical sea cucumber genome reveals ecological adaptation and Cuvierian tubules defense mechanism.</title>
        <authorList>
            <person name="Chen T."/>
        </authorList>
    </citation>
    <scope>NUCLEOTIDE SEQUENCE</scope>
    <source>
        <strain evidence="4">Nanhai2018</strain>
        <tissue evidence="4">Muscle</tissue>
    </source>
</reference>
<feature type="compositionally biased region" description="Polar residues" evidence="2">
    <location>
        <begin position="628"/>
        <end position="639"/>
    </location>
</feature>
<evidence type="ECO:0000313" key="5">
    <source>
        <dbReference type="Proteomes" id="UP001152320"/>
    </source>
</evidence>
<dbReference type="GO" id="GO:0005546">
    <property type="term" value="F:phosphatidylinositol-4,5-bisphosphate binding"/>
    <property type="evidence" value="ECO:0007669"/>
    <property type="project" value="TreeGrafter"/>
</dbReference>